<evidence type="ECO:0000313" key="2">
    <source>
        <dbReference type="EMBL" id="TGE14325.1"/>
    </source>
</evidence>
<name>A0A4Z0PHU1_9BACT</name>
<dbReference type="EMBL" id="SRLD01000037">
    <property type="protein sequence ID" value="TGE14325.1"/>
    <property type="molecule type" value="Genomic_DNA"/>
</dbReference>
<keyword evidence="3" id="KW-1185">Reference proteome</keyword>
<reference evidence="2 3" key="1">
    <citation type="submission" date="2019-04" db="EMBL/GenBank/DDBJ databases">
        <authorList>
            <person name="Feng G."/>
            <person name="Zhang J."/>
            <person name="Zhu H."/>
        </authorList>
    </citation>
    <scope>NUCLEOTIDE SEQUENCE [LARGE SCALE GENOMIC DNA]</scope>
    <source>
        <strain evidence="2 3">JCM 17223</strain>
    </source>
</reference>
<keyword evidence="1" id="KW-0732">Signal</keyword>
<dbReference type="AlphaFoldDB" id="A0A4Z0PHU1"/>
<evidence type="ECO:0000313" key="3">
    <source>
        <dbReference type="Proteomes" id="UP000297739"/>
    </source>
</evidence>
<accession>A0A4Z0PHU1</accession>
<evidence type="ECO:0000256" key="1">
    <source>
        <dbReference type="SAM" id="SignalP"/>
    </source>
</evidence>
<organism evidence="2 3">
    <name type="scientific">Hymenobacter elongatus</name>
    <dbReference type="NCBI Taxonomy" id="877208"/>
    <lineage>
        <taxon>Bacteria</taxon>
        <taxon>Pseudomonadati</taxon>
        <taxon>Bacteroidota</taxon>
        <taxon>Cytophagia</taxon>
        <taxon>Cytophagales</taxon>
        <taxon>Hymenobacteraceae</taxon>
        <taxon>Hymenobacter</taxon>
    </lineage>
</organism>
<dbReference type="Proteomes" id="UP000297739">
    <property type="component" value="Unassembled WGS sequence"/>
</dbReference>
<sequence>MKKLLNIFLLLSLLVAGELLTSCAASAQTVVVRPTRPVYYRPARVVVVEPAPVYVRPRPAYYHRHGARPRYIRVR</sequence>
<comment type="caution">
    <text evidence="2">The sequence shown here is derived from an EMBL/GenBank/DDBJ whole genome shotgun (WGS) entry which is preliminary data.</text>
</comment>
<gene>
    <name evidence="2" type="ORF">E5J99_16470</name>
</gene>
<proteinExistence type="predicted"/>
<feature type="signal peptide" evidence="1">
    <location>
        <begin position="1"/>
        <end position="27"/>
    </location>
</feature>
<feature type="chain" id="PRO_5021471568" evidence="1">
    <location>
        <begin position="28"/>
        <end position="75"/>
    </location>
</feature>
<protein>
    <submittedName>
        <fullName evidence="2">Uncharacterized protein</fullName>
    </submittedName>
</protein>
<dbReference type="RefSeq" id="WP_135498915.1">
    <property type="nucleotide sequence ID" value="NZ_SRLD01000037.1"/>
</dbReference>